<feature type="chain" id="PRO_5012316376" description="DUF2961 domain-containing protein" evidence="2">
    <location>
        <begin position="21"/>
        <end position="385"/>
    </location>
</feature>
<reference evidence="3 4" key="1">
    <citation type="submission" date="2017-10" db="EMBL/GenBank/DDBJ databases">
        <title>The draft genome sequence of Lewinella nigricans NBRC 102662.</title>
        <authorList>
            <person name="Wang K."/>
        </authorList>
    </citation>
    <scope>NUCLEOTIDE SEQUENCE [LARGE SCALE GENOMIC DNA]</scope>
    <source>
        <strain evidence="3 4">NBRC 102662</strain>
    </source>
</reference>
<evidence type="ECO:0008006" key="5">
    <source>
        <dbReference type="Google" id="ProtNLM"/>
    </source>
</evidence>
<keyword evidence="2" id="KW-0732">Signal</keyword>
<comment type="caution">
    <text evidence="3">The sequence shown here is derived from an EMBL/GenBank/DDBJ whole genome shotgun (WGS) entry which is preliminary data.</text>
</comment>
<sequence>MWKKALIILLAAGLCSGVSAQIREGLELYKVNTPIESRSVSFENPTGEPGAGGKAVGETGPGRKGAPFKYIEPGEEVVLFDVQASGTIRHIWMTGDWAKENRKDLDNILRSTLIVAYWDGQEYPSIACPLGDFMGAAHATPTAYESAVHTIGEMEALNFWLPMPFTRSAKIVLKNESDKRFRLFYQIDYTINDQHDADIGRMHVNFRRENPTTQRADFEILPKRQGKGRFIGAVIGVRTLHPGWWGEGEIKIYMDGDQEYPTICGTGSEDWVGLSFGIQETTFQYHGCNLNFKSDSTIMAYDYPNEKEKEMQTEYISMYRWHIPDPIYWKEECRITMQQIGCCYYEREDDWSAATFWYESVPSAPLTPLPSVEARTTGLELLHKR</sequence>
<feature type="compositionally biased region" description="Gly residues" evidence="1">
    <location>
        <begin position="49"/>
        <end position="60"/>
    </location>
</feature>
<keyword evidence="4" id="KW-1185">Reference proteome</keyword>
<dbReference type="EMBL" id="PDUD01000031">
    <property type="protein sequence ID" value="PHN03469.1"/>
    <property type="molecule type" value="Genomic_DNA"/>
</dbReference>
<dbReference type="Gene3D" id="2.60.120.1390">
    <property type="match status" value="1"/>
</dbReference>
<evidence type="ECO:0000313" key="3">
    <source>
        <dbReference type="EMBL" id="PHN03469.1"/>
    </source>
</evidence>
<dbReference type="Pfam" id="PF11175">
    <property type="entry name" value="DUF2961"/>
    <property type="match status" value="1"/>
</dbReference>
<evidence type="ECO:0000256" key="1">
    <source>
        <dbReference type="SAM" id="MobiDB-lite"/>
    </source>
</evidence>
<organism evidence="3 4">
    <name type="scientific">Flavilitoribacter nigricans (strain ATCC 23147 / DSM 23189 / NBRC 102662 / NCIMB 1420 / SS-2)</name>
    <name type="common">Lewinella nigricans</name>
    <dbReference type="NCBI Taxonomy" id="1122177"/>
    <lineage>
        <taxon>Bacteria</taxon>
        <taxon>Pseudomonadati</taxon>
        <taxon>Bacteroidota</taxon>
        <taxon>Saprospiria</taxon>
        <taxon>Saprospirales</taxon>
        <taxon>Lewinellaceae</taxon>
        <taxon>Flavilitoribacter</taxon>
    </lineage>
</organism>
<dbReference type="RefSeq" id="WP_099153052.1">
    <property type="nucleotide sequence ID" value="NZ_PDUD01000031.1"/>
</dbReference>
<proteinExistence type="predicted"/>
<dbReference type="OrthoDB" id="2518538at2"/>
<accession>A0A2D0N5N9</accession>
<dbReference type="Proteomes" id="UP000223913">
    <property type="component" value="Unassembled WGS sequence"/>
</dbReference>
<evidence type="ECO:0000256" key="2">
    <source>
        <dbReference type="SAM" id="SignalP"/>
    </source>
</evidence>
<feature type="region of interest" description="Disordered" evidence="1">
    <location>
        <begin position="39"/>
        <end position="60"/>
    </location>
</feature>
<protein>
    <recommendedName>
        <fullName evidence="5">DUF2961 domain-containing protein</fullName>
    </recommendedName>
</protein>
<evidence type="ECO:0000313" key="4">
    <source>
        <dbReference type="Proteomes" id="UP000223913"/>
    </source>
</evidence>
<feature type="signal peptide" evidence="2">
    <location>
        <begin position="1"/>
        <end position="20"/>
    </location>
</feature>
<name>A0A2D0N5N9_FLAN2</name>
<dbReference type="InterPro" id="IPR021345">
    <property type="entry name" value="DUF2961"/>
</dbReference>
<dbReference type="AlphaFoldDB" id="A0A2D0N5N9"/>
<gene>
    <name evidence="3" type="ORF">CRP01_26050</name>
</gene>